<name>A0AA41Q128_9ACTN</name>
<reference evidence="4" key="1">
    <citation type="submission" date="2022-01" db="EMBL/GenBank/DDBJ databases">
        <title>Genome-Based Taxonomic Classification of the Phylum Actinobacteria.</title>
        <authorList>
            <person name="Gao Y."/>
        </authorList>
    </citation>
    <scope>NUCLEOTIDE SEQUENCE</scope>
    <source>
        <strain evidence="4">KLBMP 8922</strain>
    </source>
</reference>
<keyword evidence="2 4" id="KW-0808">Transferase</keyword>
<dbReference type="InterPro" id="IPR008278">
    <property type="entry name" value="4-PPantetheinyl_Trfase_dom"/>
</dbReference>
<dbReference type="InterPro" id="IPR037143">
    <property type="entry name" value="4-PPantetheinyl_Trfase_dom_sf"/>
</dbReference>
<comment type="similarity">
    <text evidence="1">Belongs to the P-Pant transferase superfamily. Gsp/Sfp/HetI/AcpT family.</text>
</comment>
<protein>
    <submittedName>
        <fullName evidence="4">4'-phosphopantetheinyl transferase superfamily protein</fullName>
    </submittedName>
</protein>
<evidence type="ECO:0000256" key="1">
    <source>
        <dbReference type="ARBA" id="ARBA00010990"/>
    </source>
</evidence>
<gene>
    <name evidence="4" type="ORF">LZ495_16630</name>
</gene>
<evidence type="ECO:0000259" key="3">
    <source>
        <dbReference type="Pfam" id="PF01648"/>
    </source>
</evidence>
<dbReference type="RefSeq" id="WP_235052996.1">
    <property type="nucleotide sequence ID" value="NZ_JAKFHA010000008.1"/>
</dbReference>
<accession>A0AA41Q128</accession>
<dbReference type="InterPro" id="IPR050559">
    <property type="entry name" value="P-Pant_transferase_sf"/>
</dbReference>
<evidence type="ECO:0000313" key="4">
    <source>
        <dbReference type="EMBL" id="MCF2528831.1"/>
    </source>
</evidence>
<dbReference type="GO" id="GO:0019878">
    <property type="term" value="P:lysine biosynthetic process via aminoadipic acid"/>
    <property type="evidence" value="ECO:0007669"/>
    <property type="project" value="TreeGrafter"/>
</dbReference>
<dbReference type="PANTHER" id="PTHR12215:SF10">
    <property type="entry name" value="L-AMINOADIPATE-SEMIALDEHYDE DEHYDROGENASE-PHOSPHOPANTETHEINYL TRANSFERASE"/>
    <property type="match status" value="1"/>
</dbReference>
<dbReference type="AlphaFoldDB" id="A0AA41Q128"/>
<keyword evidence="5" id="KW-1185">Reference proteome</keyword>
<evidence type="ECO:0000256" key="2">
    <source>
        <dbReference type="ARBA" id="ARBA00022679"/>
    </source>
</evidence>
<evidence type="ECO:0000313" key="5">
    <source>
        <dbReference type="Proteomes" id="UP001165378"/>
    </source>
</evidence>
<dbReference type="GO" id="GO:0000287">
    <property type="term" value="F:magnesium ion binding"/>
    <property type="evidence" value="ECO:0007669"/>
    <property type="project" value="InterPro"/>
</dbReference>
<dbReference type="Proteomes" id="UP001165378">
    <property type="component" value="Unassembled WGS sequence"/>
</dbReference>
<sequence>MTDRAEGWLIDLHAEDHPWDDAACRAELSADEARRADRFRDPAAAVTYVRARSTVRRVLAHVFGGTPAQVRLGTEPDRRPYLPDHPDWYVSWSRTAGVLLVAVRDGAPIGVDAEVIRPVKSPAKVLRTFYPDAVALGAIDDPETFLSAWTLLEAAVKATGRGLAQGARDVRLYRPPGSRRCALGGIRGAGPVPWSGRTDRFAAPRSPVRVMTAVVTRGPAAPVRLNAWRLP</sequence>
<dbReference type="GO" id="GO:0005829">
    <property type="term" value="C:cytosol"/>
    <property type="evidence" value="ECO:0007669"/>
    <property type="project" value="TreeGrafter"/>
</dbReference>
<organism evidence="4 5">
    <name type="scientific">Yinghuangia soli</name>
    <dbReference type="NCBI Taxonomy" id="2908204"/>
    <lineage>
        <taxon>Bacteria</taxon>
        <taxon>Bacillati</taxon>
        <taxon>Actinomycetota</taxon>
        <taxon>Actinomycetes</taxon>
        <taxon>Kitasatosporales</taxon>
        <taxon>Streptomycetaceae</taxon>
        <taxon>Yinghuangia</taxon>
    </lineage>
</organism>
<proteinExistence type="inferred from homology"/>
<dbReference type="GO" id="GO:0008897">
    <property type="term" value="F:holo-[acyl-carrier-protein] synthase activity"/>
    <property type="evidence" value="ECO:0007669"/>
    <property type="project" value="InterPro"/>
</dbReference>
<dbReference type="PANTHER" id="PTHR12215">
    <property type="entry name" value="PHOSPHOPANTETHEINE TRANSFERASE"/>
    <property type="match status" value="1"/>
</dbReference>
<comment type="caution">
    <text evidence="4">The sequence shown here is derived from an EMBL/GenBank/DDBJ whole genome shotgun (WGS) entry which is preliminary data.</text>
</comment>
<dbReference type="SUPFAM" id="SSF56214">
    <property type="entry name" value="4'-phosphopantetheinyl transferase"/>
    <property type="match status" value="2"/>
</dbReference>
<dbReference type="EMBL" id="JAKFHA010000008">
    <property type="protein sequence ID" value="MCF2528831.1"/>
    <property type="molecule type" value="Genomic_DNA"/>
</dbReference>
<dbReference type="Pfam" id="PF01648">
    <property type="entry name" value="ACPS"/>
    <property type="match status" value="1"/>
</dbReference>
<dbReference type="Gene3D" id="3.90.470.20">
    <property type="entry name" value="4'-phosphopantetheinyl transferase domain"/>
    <property type="match status" value="1"/>
</dbReference>
<feature type="domain" description="4'-phosphopantetheinyl transferase" evidence="3">
    <location>
        <begin position="108"/>
        <end position="180"/>
    </location>
</feature>